<evidence type="ECO:0000313" key="3">
    <source>
        <dbReference type="Proteomes" id="UP000821866"/>
    </source>
</evidence>
<feature type="signal peptide" evidence="1">
    <location>
        <begin position="1"/>
        <end position="15"/>
    </location>
</feature>
<proteinExistence type="predicted"/>
<dbReference type="Proteomes" id="UP000821866">
    <property type="component" value="Unassembled WGS sequence"/>
</dbReference>
<dbReference type="EMBL" id="JABSTU010000007">
    <property type="protein sequence ID" value="KAH8026259.1"/>
    <property type="molecule type" value="Genomic_DNA"/>
</dbReference>
<keyword evidence="3" id="KW-1185">Reference proteome</keyword>
<protein>
    <submittedName>
        <fullName evidence="2">Uncharacterized protein</fullName>
    </submittedName>
</protein>
<keyword evidence="1" id="KW-0732">Signal</keyword>
<feature type="chain" id="PRO_5039904792" evidence="1">
    <location>
        <begin position="16"/>
        <end position="198"/>
    </location>
</feature>
<comment type="caution">
    <text evidence="2">The sequence shown here is derived from an EMBL/GenBank/DDBJ whole genome shotgun (WGS) entry which is preliminary data.</text>
</comment>
<accession>A0A9J6DVL3</accession>
<evidence type="ECO:0000256" key="1">
    <source>
        <dbReference type="SAM" id="SignalP"/>
    </source>
</evidence>
<sequence length="198" mass="21730">MANMLIFFAPQVVSTLSASLLIATPCPAPRLFLGADADTVPAFPDNSVRAIIEASSLPFTSVHRCTDSTATPGPKDYLRLRKSFPAFSGHGSSHCESMANMLIFFAPQEDDTKAQERLIEFARVLPYEQIEFHTARTHGVLPDQYPARAVLMELYVYVVGQSGLRDCVCVLNATGNSVQCIASADRMKKKESKPYIVK</sequence>
<name>A0A9J6DVL3_RHIMP</name>
<gene>
    <name evidence="2" type="ORF">HPB51_017797</name>
</gene>
<evidence type="ECO:0000313" key="2">
    <source>
        <dbReference type="EMBL" id="KAH8026259.1"/>
    </source>
</evidence>
<reference evidence="2" key="1">
    <citation type="journal article" date="2020" name="Cell">
        <title>Large-Scale Comparative Analyses of Tick Genomes Elucidate Their Genetic Diversity and Vector Capacities.</title>
        <authorList>
            <consortium name="Tick Genome and Microbiome Consortium (TIGMIC)"/>
            <person name="Jia N."/>
            <person name="Wang J."/>
            <person name="Shi W."/>
            <person name="Du L."/>
            <person name="Sun Y."/>
            <person name="Zhan W."/>
            <person name="Jiang J.F."/>
            <person name="Wang Q."/>
            <person name="Zhang B."/>
            <person name="Ji P."/>
            <person name="Bell-Sakyi L."/>
            <person name="Cui X.M."/>
            <person name="Yuan T.T."/>
            <person name="Jiang B.G."/>
            <person name="Yang W.F."/>
            <person name="Lam T.T."/>
            <person name="Chang Q.C."/>
            <person name="Ding S.J."/>
            <person name="Wang X.J."/>
            <person name="Zhu J.G."/>
            <person name="Ruan X.D."/>
            <person name="Zhao L."/>
            <person name="Wei J.T."/>
            <person name="Ye R.Z."/>
            <person name="Que T.C."/>
            <person name="Du C.H."/>
            <person name="Zhou Y.H."/>
            <person name="Cheng J.X."/>
            <person name="Dai P.F."/>
            <person name="Guo W.B."/>
            <person name="Han X.H."/>
            <person name="Huang E.J."/>
            <person name="Li L.F."/>
            <person name="Wei W."/>
            <person name="Gao Y.C."/>
            <person name="Liu J.Z."/>
            <person name="Shao H.Z."/>
            <person name="Wang X."/>
            <person name="Wang C.C."/>
            <person name="Yang T.C."/>
            <person name="Huo Q.B."/>
            <person name="Li W."/>
            <person name="Chen H.Y."/>
            <person name="Chen S.E."/>
            <person name="Zhou L.G."/>
            <person name="Ni X.B."/>
            <person name="Tian J.H."/>
            <person name="Sheng Y."/>
            <person name="Liu T."/>
            <person name="Pan Y.S."/>
            <person name="Xia L.Y."/>
            <person name="Li J."/>
            <person name="Zhao F."/>
            <person name="Cao W.C."/>
        </authorList>
    </citation>
    <scope>NUCLEOTIDE SEQUENCE</scope>
    <source>
        <strain evidence="2">Rmic-2018</strain>
    </source>
</reference>
<dbReference type="AlphaFoldDB" id="A0A9J6DVL3"/>
<reference evidence="2" key="2">
    <citation type="submission" date="2021-09" db="EMBL/GenBank/DDBJ databases">
        <authorList>
            <person name="Jia N."/>
            <person name="Wang J."/>
            <person name="Shi W."/>
            <person name="Du L."/>
            <person name="Sun Y."/>
            <person name="Zhan W."/>
            <person name="Jiang J."/>
            <person name="Wang Q."/>
            <person name="Zhang B."/>
            <person name="Ji P."/>
            <person name="Sakyi L.B."/>
            <person name="Cui X."/>
            <person name="Yuan T."/>
            <person name="Jiang B."/>
            <person name="Yang W."/>
            <person name="Lam T.T.-Y."/>
            <person name="Chang Q."/>
            <person name="Ding S."/>
            <person name="Wang X."/>
            <person name="Zhu J."/>
            <person name="Ruan X."/>
            <person name="Zhao L."/>
            <person name="Wei J."/>
            <person name="Que T."/>
            <person name="Du C."/>
            <person name="Cheng J."/>
            <person name="Dai P."/>
            <person name="Han X."/>
            <person name="Huang E."/>
            <person name="Gao Y."/>
            <person name="Liu J."/>
            <person name="Shao H."/>
            <person name="Ye R."/>
            <person name="Li L."/>
            <person name="Wei W."/>
            <person name="Wang X."/>
            <person name="Wang C."/>
            <person name="Huo Q."/>
            <person name="Li W."/>
            <person name="Guo W."/>
            <person name="Chen H."/>
            <person name="Chen S."/>
            <person name="Zhou L."/>
            <person name="Zhou L."/>
            <person name="Ni X."/>
            <person name="Tian J."/>
            <person name="Zhou Y."/>
            <person name="Sheng Y."/>
            <person name="Liu T."/>
            <person name="Pan Y."/>
            <person name="Xia L."/>
            <person name="Li J."/>
            <person name="Zhao F."/>
            <person name="Cao W."/>
        </authorList>
    </citation>
    <scope>NUCLEOTIDE SEQUENCE</scope>
    <source>
        <strain evidence="2">Rmic-2018</strain>
        <tissue evidence="2">Larvae</tissue>
    </source>
</reference>
<organism evidence="2 3">
    <name type="scientific">Rhipicephalus microplus</name>
    <name type="common">Cattle tick</name>
    <name type="synonym">Boophilus microplus</name>
    <dbReference type="NCBI Taxonomy" id="6941"/>
    <lineage>
        <taxon>Eukaryota</taxon>
        <taxon>Metazoa</taxon>
        <taxon>Ecdysozoa</taxon>
        <taxon>Arthropoda</taxon>
        <taxon>Chelicerata</taxon>
        <taxon>Arachnida</taxon>
        <taxon>Acari</taxon>
        <taxon>Parasitiformes</taxon>
        <taxon>Ixodida</taxon>
        <taxon>Ixodoidea</taxon>
        <taxon>Ixodidae</taxon>
        <taxon>Rhipicephalinae</taxon>
        <taxon>Rhipicephalus</taxon>
        <taxon>Boophilus</taxon>
    </lineage>
</organism>